<dbReference type="AlphaFoldDB" id="A0A840E5C3"/>
<keyword evidence="4" id="KW-0249">Electron transport</keyword>
<evidence type="ECO:0000259" key="6">
    <source>
        <dbReference type="PROSITE" id="PS50903"/>
    </source>
</evidence>
<dbReference type="GO" id="GO:0043448">
    <property type="term" value="P:alkane catabolic process"/>
    <property type="evidence" value="ECO:0007669"/>
    <property type="project" value="TreeGrafter"/>
</dbReference>
<keyword evidence="5" id="KW-0408">Iron</keyword>
<keyword evidence="8" id="KW-1185">Reference proteome</keyword>
<evidence type="ECO:0000256" key="5">
    <source>
        <dbReference type="ARBA" id="ARBA00023004"/>
    </source>
</evidence>
<evidence type="ECO:0000256" key="2">
    <source>
        <dbReference type="ARBA" id="ARBA00022448"/>
    </source>
</evidence>
<proteinExistence type="predicted"/>
<feature type="domain" description="Rubredoxin-like" evidence="6">
    <location>
        <begin position="422"/>
        <end position="473"/>
    </location>
</feature>
<dbReference type="EMBL" id="JACIFF010000004">
    <property type="protein sequence ID" value="MBB4079153.1"/>
    <property type="molecule type" value="Genomic_DNA"/>
</dbReference>
<keyword evidence="3" id="KW-0479">Metal-binding</keyword>
<dbReference type="InterPro" id="IPR024935">
    <property type="entry name" value="Rubredoxin_dom"/>
</dbReference>
<dbReference type="PROSITE" id="PS50903">
    <property type="entry name" value="RUBREDOXIN_LIKE"/>
    <property type="match status" value="1"/>
</dbReference>
<dbReference type="SUPFAM" id="SSF57802">
    <property type="entry name" value="Rubredoxin-like"/>
    <property type="match status" value="1"/>
</dbReference>
<sequence>MTSDLHRVSVRGGILAPSELLTVIDLARELGLDGIHFGSRQDILFPVRPDQIDILRKYPRLQVESPANGHHANIMCSYVAADIFPSTPWLTSSAYLYILEQFSFPTPLEINLTDPRQRLVPLFTGHLNFVASDEEDYWYLYLKLPGWTEMRTFPALIHGWDLGRVAGSLCAAELPEDLEEVIAIVHENENLNLRDLQRDLAITFRPFPYYEGMNRLDTDHYWLGLYWRNNWYALDFMAAACELCLEHRIGKISITPWKSFIVSGIPDGERLSWEKLLGRFGINARHSSLELNWHLPVADGDALELKRYLVREFDRRDISTYGLTFGISRGSDVPFTSIVIEREELRAGFVDGFVVRPLYTLKCARNFDPNTRVYAEYARRVDRSELAELMVEISQLYFDQLNEQLEQVIESKPQAESQAPGRDVQQCGRCLSVYDPALGEPESEIAPGTPFADLPVGYRCWTCGAEKDSFTTIQLTLGVH</sequence>
<dbReference type="PANTHER" id="PTHR47627:SF1">
    <property type="entry name" value="RUBREDOXIN-1-RELATED"/>
    <property type="match status" value="1"/>
</dbReference>
<gene>
    <name evidence="7" type="ORF">GGR28_001773</name>
</gene>
<protein>
    <submittedName>
        <fullName evidence="7">Rubredoxin</fullName>
    </submittedName>
</protein>
<dbReference type="Gene3D" id="2.20.28.10">
    <property type="match status" value="1"/>
</dbReference>
<dbReference type="CDD" id="cd00730">
    <property type="entry name" value="rubredoxin"/>
    <property type="match status" value="1"/>
</dbReference>
<name>A0A840E5C3_9BACT</name>
<comment type="caution">
    <text evidence="7">The sequence shown here is derived from an EMBL/GenBank/DDBJ whole genome shotgun (WGS) entry which is preliminary data.</text>
</comment>
<dbReference type="RefSeq" id="WP_183495413.1">
    <property type="nucleotide sequence ID" value="NZ_JACIFF010000004.1"/>
</dbReference>
<dbReference type="PANTHER" id="PTHR47627">
    <property type="entry name" value="RUBREDOXIN"/>
    <property type="match status" value="1"/>
</dbReference>
<comment type="cofactor">
    <cofactor evidence="1">
        <name>Fe(3+)</name>
        <dbReference type="ChEBI" id="CHEBI:29034"/>
    </cofactor>
</comment>
<organism evidence="7 8">
    <name type="scientific">Neolewinella aquimaris</name>
    <dbReference type="NCBI Taxonomy" id="1835722"/>
    <lineage>
        <taxon>Bacteria</taxon>
        <taxon>Pseudomonadati</taxon>
        <taxon>Bacteroidota</taxon>
        <taxon>Saprospiria</taxon>
        <taxon>Saprospirales</taxon>
        <taxon>Lewinellaceae</taxon>
        <taxon>Neolewinella</taxon>
    </lineage>
</organism>
<evidence type="ECO:0000256" key="3">
    <source>
        <dbReference type="ARBA" id="ARBA00022723"/>
    </source>
</evidence>
<dbReference type="Proteomes" id="UP000576209">
    <property type="component" value="Unassembled WGS sequence"/>
</dbReference>
<dbReference type="Pfam" id="PF00301">
    <property type="entry name" value="Rubredoxin"/>
    <property type="match status" value="1"/>
</dbReference>
<evidence type="ECO:0000313" key="7">
    <source>
        <dbReference type="EMBL" id="MBB4079153.1"/>
    </source>
</evidence>
<evidence type="ECO:0000256" key="4">
    <source>
        <dbReference type="ARBA" id="ARBA00022982"/>
    </source>
</evidence>
<evidence type="ECO:0000256" key="1">
    <source>
        <dbReference type="ARBA" id="ARBA00001965"/>
    </source>
</evidence>
<dbReference type="GO" id="GO:0009055">
    <property type="term" value="F:electron transfer activity"/>
    <property type="evidence" value="ECO:0007669"/>
    <property type="project" value="TreeGrafter"/>
</dbReference>
<accession>A0A840E5C3</accession>
<dbReference type="InterPro" id="IPR050526">
    <property type="entry name" value="Rubredoxin_ET"/>
</dbReference>
<dbReference type="GO" id="GO:0005506">
    <property type="term" value="F:iron ion binding"/>
    <property type="evidence" value="ECO:0007669"/>
    <property type="project" value="InterPro"/>
</dbReference>
<evidence type="ECO:0000313" key="8">
    <source>
        <dbReference type="Proteomes" id="UP000576209"/>
    </source>
</evidence>
<reference evidence="7 8" key="1">
    <citation type="submission" date="2020-08" db="EMBL/GenBank/DDBJ databases">
        <title>Genomic Encyclopedia of Type Strains, Phase IV (KMG-IV): sequencing the most valuable type-strain genomes for metagenomic binning, comparative biology and taxonomic classification.</title>
        <authorList>
            <person name="Goeker M."/>
        </authorList>
    </citation>
    <scope>NUCLEOTIDE SEQUENCE [LARGE SCALE GENOMIC DNA]</scope>
    <source>
        <strain evidence="7 8">DSM 105137</strain>
    </source>
</reference>
<dbReference type="InterPro" id="IPR024934">
    <property type="entry name" value="Rubredoxin-like_dom"/>
</dbReference>
<keyword evidence="2" id="KW-0813">Transport</keyword>